<dbReference type="PANTHER" id="PTHR43654:SF1">
    <property type="entry name" value="ISOPENTENYL PHOSPHATE KINASE"/>
    <property type="match status" value="1"/>
</dbReference>
<evidence type="ECO:0000313" key="8">
    <source>
        <dbReference type="Proteomes" id="UP000268093"/>
    </source>
</evidence>
<dbReference type="AlphaFoldDB" id="A0A433DCB4"/>
<evidence type="ECO:0000259" key="6">
    <source>
        <dbReference type="Pfam" id="PF00696"/>
    </source>
</evidence>
<dbReference type="Proteomes" id="UP000268093">
    <property type="component" value="Unassembled WGS sequence"/>
</dbReference>
<evidence type="ECO:0000256" key="3">
    <source>
        <dbReference type="ARBA" id="ARBA00022777"/>
    </source>
</evidence>
<keyword evidence="8" id="KW-1185">Reference proteome</keyword>
<dbReference type="Gene3D" id="3.40.1160.10">
    <property type="entry name" value="Acetylglutamate kinase-like"/>
    <property type="match status" value="1"/>
</dbReference>
<feature type="region of interest" description="Disordered" evidence="5">
    <location>
        <begin position="280"/>
        <end position="311"/>
    </location>
</feature>
<keyword evidence="3 7" id="KW-0418">Kinase</keyword>
<evidence type="ECO:0000256" key="1">
    <source>
        <dbReference type="ARBA" id="ARBA00022679"/>
    </source>
</evidence>
<evidence type="ECO:0000256" key="4">
    <source>
        <dbReference type="ARBA" id="ARBA00022840"/>
    </source>
</evidence>
<evidence type="ECO:0000256" key="5">
    <source>
        <dbReference type="SAM" id="MobiDB-lite"/>
    </source>
</evidence>
<sequence>MTWSLLCGNEGLWKENVQDFPGQLLAGGREMSPSPTPTVVVKIGGAALTNKLIPCALAPEESLAAIASQIHTAYLLLKQRGQRLILVHGAGSFGHPQAKSHGLSSSGIPAGLPTECREFKVRGAVETRRALLNLHNKVLELLSARDVPVISLPSFNLVKTTGGVAMTQPSAFAPVVRAVRDALDAGFVPLLHGDLVMDETRGFAILSSDIILERLAQALQVAPGDSGFGDADGYGYVVERCVFLTDVEGVYDRDPKKPAGPNGGELARLINRIGVSKVNDGDVPAPAPSPSSVLTEGKVGGTEGLDGEESEEDAKVVADVTGLMPGKVAVARRVLLDMVDARVALGADVTEKNQVAVKVIICKAGSQGAWEAITGNLDDVNEAVRMTVVELE</sequence>
<accession>A0A433DCB4</accession>
<dbReference type="GO" id="GO:1901607">
    <property type="term" value="P:alpha-amino acid biosynthetic process"/>
    <property type="evidence" value="ECO:0007669"/>
    <property type="project" value="UniProtKB-ARBA"/>
</dbReference>
<dbReference type="Pfam" id="PF00696">
    <property type="entry name" value="AA_kinase"/>
    <property type="match status" value="1"/>
</dbReference>
<dbReference type="OrthoDB" id="1934954at2759"/>
<protein>
    <submittedName>
        <fullName evidence="7">Amino acid kinase family-domain-containing protein</fullName>
    </submittedName>
</protein>
<gene>
    <name evidence="7" type="ORF">BC936DRAFT_144490</name>
</gene>
<dbReference type="InterPro" id="IPR001048">
    <property type="entry name" value="Asp/Glu/Uridylate_kinase"/>
</dbReference>
<dbReference type="GO" id="GO:0102043">
    <property type="term" value="F:isopentenyl phosphate kinase activity"/>
    <property type="evidence" value="ECO:0007669"/>
    <property type="project" value="TreeGrafter"/>
</dbReference>
<dbReference type="GO" id="GO:0016114">
    <property type="term" value="P:terpenoid biosynthetic process"/>
    <property type="evidence" value="ECO:0007669"/>
    <property type="project" value="TreeGrafter"/>
</dbReference>
<dbReference type="GO" id="GO:0005829">
    <property type="term" value="C:cytosol"/>
    <property type="evidence" value="ECO:0007669"/>
    <property type="project" value="TreeGrafter"/>
</dbReference>
<reference evidence="7 8" key="1">
    <citation type="journal article" date="2018" name="New Phytol.">
        <title>Phylogenomics of Endogonaceae and evolution of mycorrhizas within Mucoromycota.</title>
        <authorList>
            <person name="Chang Y."/>
            <person name="Desiro A."/>
            <person name="Na H."/>
            <person name="Sandor L."/>
            <person name="Lipzen A."/>
            <person name="Clum A."/>
            <person name="Barry K."/>
            <person name="Grigoriev I.V."/>
            <person name="Martin F.M."/>
            <person name="Stajich J.E."/>
            <person name="Smith M.E."/>
            <person name="Bonito G."/>
            <person name="Spatafora J.W."/>
        </authorList>
    </citation>
    <scope>NUCLEOTIDE SEQUENCE [LARGE SCALE GENOMIC DNA]</scope>
    <source>
        <strain evidence="7 8">GMNB39</strain>
    </source>
</reference>
<evidence type="ECO:0000313" key="7">
    <source>
        <dbReference type="EMBL" id="RUP48491.1"/>
    </source>
</evidence>
<dbReference type="PANTHER" id="PTHR43654">
    <property type="entry name" value="GLUTAMATE 5-KINASE"/>
    <property type="match status" value="1"/>
</dbReference>
<keyword evidence="4" id="KW-0067">ATP-binding</keyword>
<dbReference type="EMBL" id="RBNI01003299">
    <property type="protein sequence ID" value="RUP48491.1"/>
    <property type="molecule type" value="Genomic_DNA"/>
</dbReference>
<dbReference type="SUPFAM" id="SSF53633">
    <property type="entry name" value="Carbamate kinase-like"/>
    <property type="match status" value="1"/>
</dbReference>
<proteinExistence type="predicted"/>
<keyword evidence="1" id="KW-0808">Transferase</keyword>
<name>A0A433DCB4_9FUNG</name>
<dbReference type="GO" id="GO:0016301">
    <property type="term" value="F:kinase activity"/>
    <property type="evidence" value="ECO:0007669"/>
    <property type="project" value="UniProtKB-KW"/>
</dbReference>
<dbReference type="InterPro" id="IPR036393">
    <property type="entry name" value="AceGlu_kinase-like_sf"/>
</dbReference>
<evidence type="ECO:0000256" key="2">
    <source>
        <dbReference type="ARBA" id="ARBA00022741"/>
    </source>
</evidence>
<comment type="caution">
    <text evidence="7">The sequence shown here is derived from an EMBL/GenBank/DDBJ whole genome shotgun (WGS) entry which is preliminary data.</text>
</comment>
<dbReference type="GO" id="GO:0005524">
    <property type="term" value="F:ATP binding"/>
    <property type="evidence" value="ECO:0007669"/>
    <property type="project" value="UniProtKB-KW"/>
</dbReference>
<organism evidence="7 8">
    <name type="scientific">Jimgerdemannia flammicorona</name>
    <dbReference type="NCBI Taxonomy" id="994334"/>
    <lineage>
        <taxon>Eukaryota</taxon>
        <taxon>Fungi</taxon>
        <taxon>Fungi incertae sedis</taxon>
        <taxon>Mucoromycota</taxon>
        <taxon>Mucoromycotina</taxon>
        <taxon>Endogonomycetes</taxon>
        <taxon>Endogonales</taxon>
        <taxon>Endogonaceae</taxon>
        <taxon>Jimgerdemannia</taxon>
    </lineage>
</organism>
<feature type="domain" description="Aspartate/glutamate/uridylate kinase" evidence="6">
    <location>
        <begin position="38"/>
        <end position="221"/>
    </location>
</feature>
<keyword evidence="2" id="KW-0547">Nucleotide-binding</keyword>